<evidence type="ECO:0000259" key="5">
    <source>
        <dbReference type="SMART" id="SM00829"/>
    </source>
</evidence>
<dbReference type="InterPro" id="IPR011032">
    <property type="entry name" value="GroES-like_sf"/>
</dbReference>
<sequence>MADVMPTRMRAVVKRGTSVTVSQVPVPRPAHGEVLIGVELAGVCRTDIYAAKGLLPCADPLILGHEFAGVVVALGPEVHRFSPGDRVAVMPVIPCGLCRRCAADEPECCPHHDFLGVGRHGAFAEYVAVPANVVHPLPDHLSFREGAYAEPVCAAMAVRKTAIHPRERGLVYGDNRIAELTKRVLHSAGFDIVDTYAEDSATPLETDAYDYVIETRPTGPAFDEMIRAVRPGGRIILKSRPAAPVPIGLRAVLRKELVLESASYAPFAEALAFLAKHDVTDLLGDTYALEDFTDAFTADGAGEERKTFLSCRPR</sequence>
<dbReference type="PANTHER" id="PTHR43401:SF2">
    <property type="entry name" value="L-THREONINE 3-DEHYDROGENASE"/>
    <property type="match status" value="1"/>
</dbReference>
<dbReference type="InterPro" id="IPR050129">
    <property type="entry name" value="Zn_alcohol_dh"/>
</dbReference>
<reference evidence="6 7" key="1">
    <citation type="submission" date="2021-01" db="EMBL/GenBank/DDBJ databases">
        <title>Whole genome shotgun sequence of Actinoplanes lobatus NBRC 12513.</title>
        <authorList>
            <person name="Komaki H."/>
            <person name="Tamura T."/>
        </authorList>
    </citation>
    <scope>NUCLEOTIDE SEQUENCE [LARGE SCALE GENOMIC DNA]</scope>
    <source>
        <strain evidence="6 7">NBRC 12513</strain>
    </source>
</reference>
<comment type="caution">
    <text evidence="6">The sequence shown here is derived from an EMBL/GenBank/DDBJ whole genome shotgun (WGS) entry which is preliminary data.</text>
</comment>
<evidence type="ECO:0000313" key="6">
    <source>
        <dbReference type="EMBL" id="GIE39078.1"/>
    </source>
</evidence>
<keyword evidence="4" id="KW-0560">Oxidoreductase</keyword>
<name>A0ABQ4ADJ8_9ACTN</name>
<dbReference type="InterPro" id="IPR020843">
    <property type="entry name" value="ER"/>
</dbReference>
<dbReference type="Gene3D" id="3.40.50.720">
    <property type="entry name" value="NAD(P)-binding Rossmann-like Domain"/>
    <property type="match status" value="1"/>
</dbReference>
<gene>
    <name evidence="6" type="primary">adh_1</name>
    <name evidence="6" type="ORF">Alo02nite_19760</name>
</gene>
<evidence type="ECO:0000256" key="4">
    <source>
        <dbReference type="ARBA" id="ARBA00023002"/>
    </source>
</evidence>
<dbReference type="Proteomes" id="UP000631312">
    <property type="component" value="Unassembled WGS sequence"/>
</dbReference>
<evidence type="ECO:0000256" key="2">
    <source>
        <dbReference type="ARBA" id="ARBA00022723"/>
    </source>
</evidence>
<dbReference type="Pfam" id="PF08240">
    <property type="entry name" value="ADH_N"/>
    <property type="match status" value="1"/>
</dbReference>
<keyword evidence="3" id="KW-0862">Zinc</keyword>
<dbReference type="InterPro" id="IPR002328">
    <property type="entry name" value="ADH_Zn_CS"/>
</dbReference>
<protein>
    <submittedName>
        <fullName evidence="6">Alcohol dehydrogenase</fullName>
    </submittedName>
</protein>
<dbReference type="EMBL" id="BOMP01000031">
    <property type="protein sequence ID" value="GIE39078.1"/>
    <property type="molecule type" value="Genomic_DNA"/>
</dbReference>
<dbReference type="InterPro" id="IPR013154">
    <property type="entry name" value="ADH-like_N"/>
</dbReference>
<accession>A0ABQ4ADJ8</accession>
<evidence type="ECO:0000256" key="3">
    <source>
        <dbReference type="ARBA" id="ARBA00022833"/>
    </source>
</evidence>
<dbReference type="SUPFAM" id="SSF51735">
    <property type="entry name" value="NAD(P)-binding Rossmann-fold domains"/>
    <property type="match status" value="1"/>
</dbReference>
<dbReference type="SMART" id="SM00829">
    <property type="entry name" value="PKS_ER"/>
    <property type="match status" value="1"/>
</dbReference>
<evidence type="ECO:0000313" key="7">
    <source>
        <dbReference type="Proteomes" id="UP000631312"/>
    </source>
</evidence>
<dbReference type="Gene3D" id="3.90.180.10">
    <property type="entry name" value="Medium-chain alcohol dehydrogenases, catalytic domain"/>
    <property type="match status" value="2"/>
</dbReference>
<dbReference type="InterPro" id="IPR036291">
    <property type="entry name" value="NAD(P)-bd_dom_sf"/>
</dbReference>
<dbReference type="PROSITE" id="PS00059">
    <property type="entry name" value="ADH_ZINC"/>
    <property type="match status" value="1"/>
</dbReference>
<organism evidence="6 7">
    <name type="scientific">Actinoplanes lobatus</name>
    <dbReference type="NCBI Taxonomy" id="113568"/>
    <lineage>
        <taxon>Bacteria</taxon>
        <taxon>Bacillati</taxon>
        <taxon>Actinomycetota</taxon>
        <taxon>Actinomycetes</taxon>
        <taxon>Micromonosporales</taxon>
        <taxon>Micromonosporaceae</taxon>
        <taxon>Actinoplanes</taxon>
    </lineage>
</organism>
<evidence type="ECO:0000256" key="1">
    <source>
        <dbReference type="ARBA" id="ARBA00001947"/>
    </source>
</evidence>
<dbReference type="SUPFAM" id="SSF50129">
    <property type="entry name" value="GroES-like"/>
    <property type="match status" value="1"/>
</dbReference>
<comment type="cofactor">
    <cofactor evidence="1">
        <name>Zn(2+)</name>
        <dbReference type="ChEBI" id="CHEBI:29105"/>
    </cofactor>
</comment>
<keyword evidence="2" id="KW-0479">Metal-binding</keyword>
<feature type="domain" description="Enoyl reductase (ER)" evidence="5">
    <location>
        <begin position="16"/>
        <end position="309"/>
    </location>
</feature>
<proteinExistence type="predicted"/>
<dbReference type="PANTHER" id="PTHR43401">
    <property type="entry name" value="L-THREONINE 3-DEHYDROGENASE"/>
    <property type="match status" value="1"/>
</dbReference>
<keyword evidence="7" id="KW-1185">Reference proteome</keyword>